<feature type="compositionally biased region" description="Basic and acidic residues" evidence="1">
    <location>
        <begin position="36"/>
        <end position="48"/>
    </location>
</feature>
<sequence length="671" mass="71506">MEVSNNPYRVEISIYAVPLFRDGTSVRYAYIPVHHGPERPARQSRPAEESEPSTISNNYAHESLSASAMMSAMEASGKAAIHPTIQVGHTGQQSLITSSSTTMKTVPRPSSLIGSMHNHAQSTWDSWGRLKKGTWLRWLHDIGQTATEDVSAEARLARGIPSKATKARSLSELWRFIGAVALMPVGFLLDHSILVALPAPLGTGYSSYKAYIHYKGVRGSWRLQQMIRTYQAAGLERVERSNSSGSRPDEPGPDDLKPSGSRPDEPGPDDLKPSGSRTATGAEKDGQQNPVTEQGAISIEPYEEHASTCRGGDASPSTGGWGHHATPSPSSGGWGHHATPSPSSGGWGHHATPSPSSGGWGHHATPSPSSGGLGHHATPSPSSGDWGHHATPSPSSGGLGHHATPSPSSGGWGHHATPSPSSGGWGHHATPSPSSASASAVCASASSLIRTPDENVRGDITSYGCGVRSVSGRVTASEEGMSCEQEKIKDHDLLNSGLEYKAIPALNHFVSLLIDSSECDVLSEEDTERLCSHLPEEHRAEVTRHVAELRRRHVRLVARDSLRRKQRHAQVKEQEMTGKTTMQQTSVKGLDKCEEPGRQGQGVSALVGMPQYQEEEGTWIHVSSPLSDHADIAVQGDVQSLDGRSCGAPAEPSSLLHHEVVPDLKDPPSCR</sequence>
<feature type="region of interest" description="Disordered" evidence="1">
    <location>
        <begin position="642"/>
        <end position="671"/>
    </location>
</feature>
<feature type="region of interest" description="Disordered" evidence="1">
    <location>
        <begin position="304"/>
        <end position="437"/>
    </location>
</feature>
<protein>
    <submittedName>
        <fullName evidence="2">Uncharacterized protein</fullName>
    </submittedName>
</protein>
<proteinExistence type="predicted"/>
<dbReference type="AlphaFoldDB" id="A0A250XET0"/>
<feature type="compositionally biased region" description="Basic and acidic residues" evidence="1">
    <location>
        <begin position="656"/>
        <end position="671"/>
    </location>
</feature>
<dbReference type="STRING" id="1157962.A0A250XET0"/>
<evidence type="ECO:0000313" key="2">
    <source>
        <dbReference type="EMBL" id="GAX81577.1"/>
    </source>
</evidence>
<dbReference type="Proteomes" id="UP000232323">
    <property type="component" value="Unassembled WGS sequence"/>
</dbReference>
<accession>A0A250XET0</accession>
<name>A0A250XET0_9CHLO</name>
<evidence type="ECO:0000256" key="1">
    <source>
        <dbReference type="SAM" id="MobiDB-lite"/>
    </source>
</evidence>
<evidence type="ECO:0000313" key="3">
    <source>
        <dbReference type="Proteomes" id="UP000232323"/>
    </source>
</evidence>
<organism evidence="2 3">
    <name type="scientific">Chlamydomonas eustigma</name>
    <dbReference type="NCBI Taxonomy" id="1157962"/>
    <lineage>
        <taxon>Eukaryota</taxon>
        <taxon>Viridiplantae</taxon>
        <taxon>Chlorophyta</taxon>
        <taxon>core chlorophytes</taxon>
        <taxon>Chlorophyceae</taxon>
        <taxon>CS clade</taxon>
        <taxon>Chlamydomonadales</taxon>
        <taxon>Chlamydomonadaceae</taxon>
        <taxon>Chlamydomonas</taxon>
    </lineage>
</organism>
<feature type="compositionally biased region" description="Basic and acidic residues" evidence="1">
    <location>
        <begin position="247"/>
        <end position="272"/>
    </location>
</feature>
<gene>
    <name evidence="2" type="ORF">CEUSTIGMA_g9005.t1</name>
</gene>
<keyword evidence="3" id="KW-1185">Reference proteome</keyword>
<reference evidence="2 3" key="1">
    <citation type="submission" date="2017-08" db="EMBL/GenBank/DDBJ databases">
        <title>Acidophilic green algal genome provides insights into adaptation to an acidic environment.</title>
        <authorList>
            <person name="Hirooka S."/>
            <person name="Hirose Y."/>
            <person name="Kanesaki Y."/>
            <person name="Higuchi S."/>
            <person name="Fujiwara T."/>
            <person name="Onuma R."/>
            <person name="Era A."/>
            <person name="Ohbayashi R."/>
            <person name="Uzuka A."/>
            <person name="Nozaki H."/>
            <person name="Yoshikawa H."/>
            <person name="Miyagishima S.Y."/>
        </authorList>
    </citation>
    <scope>NUCLEOTIDE SEQUENCE [LARGE SCALE GENOMIC DNA]</scope>
    <source>
        <strain evidence="2 3">NIES-2499</strain>
    </source>
</reference>
<feature type="region of interest" description="Disordered" evidence="1">
    <location>
        <begin position="235"/>
        <end position="291"/>
    </location>
</feature>
<feature type="region of interest" description="Disordered" evidence="1">
    <location>
        <begin position="36"/>
        <end position="57"/>
    </location>
</feature>
<dbReference type="EMBL" id="BEGY01000067">
    <property type="protein sequence ID" value="GAX81577.1"/>
    <property type="molecule type" value="Genomic_DNA"/>
</dbReference>
<comment type="caution">
    <text evidence="2">The sequence shown here is derived from an EMBL/GenBank/DDBJ whole genome shotgun (WGS) entry which is preliminary data.</text>
</comment>